<protein>
    <submittedName>
        <fullName evidence="1">Uncharacterized protein</fullName>
    </submittedName>
</protein>
<name>A0ACC2RDG3_9FUNG</name>
<evidence type="ECO:0000313" key="1">
    <source>
        <dbReference type="EMBL" id="KAJ9048120.1"/>
    </source>
</evidence>
<reference evidence="1" key="1">
    <citation type="submission" date="2022-04" db="EMBL/GenBank/DDBJ databases">
        <title>Genome of the entomopathogenic fungus Entomophthora muscae.</title>
        <authorList>
            <person name="Elya C."/>
            <person name="Lovett B.R."/>
            <person name="Lee E."/>
            <person name="Macias A.M."/>
            <person name="Hajek A.E."/>
            <person name="De Bivort B.L."/>
            <person name="Kasson M.T."/>
            <person name="De Fine Licht H.H."/>
            <person name="Stajich J.E."/>
        </authorList>
    </citation>
    <scope>NUCLEOTIDE SEQUENCE</scope>
    <source>
        <strain evidence="1">Berkeley</strain>
    </source>
</reference>
<dbReference type="Proteomes" id="UP001165960">
    <property type="component" value="Unassembled WGS sequence"/>
</dbReference>
<sequence length="114" mass="13041">MNILSILVAFSAVVSGELIADELCAALAFYSDRYPDHACAMFRNKPETSHAGNLPGTWVWKHFEHWSANFPYYVCIKKSNRGDWVERTGDGGFYNWCYNAGPFIRTNDRRLTVI</sequence>
<dbReference type="EMBL" id="QTSX02007560">
    <property type="protein sequence ID" value="KAJ9048120.1"/>
    <property type="molecule type" value="Genomic_DNA"/>
</dbReference>
<comment type="caution">
    <text evidence="1">The sequence shown here is derived from an EMBL/GenBank/DDBJ whole genome shotgun (WGS) entry which is preliminary data.</text>
</comment>
<accession>A0ACC2RDG3</accession>
<evidence type="ECO:0000313" key="2">
    <source>
        <dbReference type="Proteomes" id="UP001165960"/>
    </source>
</evidence>
<organism evidence="1 2">
    <name type="scientific">Entomophthora muscae</name>
    <dbReference type="NCBI Taxonomy" id="34485"/>
    <lineage>
        <taxon>Eukaryota</taxon>
        <taxon>Fungi</taxon>
        <taxon>Fungi incertae sedis</taxon>
        <taxon>Zoopagomycota</taxon>
        <taxon>Entomophthoromycotina</taxon>
        <taxon>Entomophthoromycetes</taxon>
        <taxon>Entomophthorales</taxon>
        <taxon>Entomophthoraceae</taxon>
        <taxon>Entomophthora</taxon>
    </lineage>
</organism>
<proteinExistence type="predicted"/>
<keyword evidence="2" id="KW-1185">Reference proteome</keyword>
<gene>
    <name evidence="1" type="ORF">DSO57_1038190</name>
</gene>